<evidence type="ECO:0000259" key="2">
    <source>
        <dbReference type="Pfam" id="PF06030"/>
    </source>
</evidence>
<reference evidence="4 5" key="1">
    <citation type="journal article" date="2013" name="Genome Announc.">
        <title>Draft Genome Sequence of Catellicoccus marimammalium, a Novel Species Commonly Found in Gull Feces.</title>
        <authorList>
            <person name="Weigand M.R."/>
            <person name="Ryu H."/>
            <person name="Bozcek L."/>
            <person name="Konstantinidis K.T."/>
            <person name="Santo Domingo J.W."/>
        </authorList>
    </citation>
    <scope>NUCLEOTIDE SEQUENCE [LARGE SCALE GENOMIC DNA]</scope>
    <source>
        <strain evidence="4 5">M35/04/3</strain>
    </source>
</reference>
<feature type="transmembrane region" description="Helical" evidence="1">
    <location>
        <begin position="300"/>
        <end position="321"/>
    </location>
</feature>
<dbReference type="InterPro" id="IPR021759">
    <property type="entry name" value="WxLIP_HBD"/>
</dbReference>
<gene>
    <name evidence="4" type="ORF">C683_0299</name>
</gene>
<sequence>MFLSTKMIFAGEEDVAKEGFTIARVDNPAQVNTRDTVDSYYLYEKPGTEGEAKIKIINNDARPKKIDLTITDANTNRNGITDYSGTIPNYKLLKTPLTSLVDWKKKTIDLGPNEVRTVTVKFKMPKEKFKGIIAGAINAYEHQGTNNGKQGISMGAKYGYCLGLVLTNTNYQHITEMSALELGDVGPKLDYGRKVIQADIVNPQPYLFVSKKVWGSVKSLDDNKVILKNSMNNVRIAPYQMFPFQFDYGRQDMKPGSYLLVVDVKDKNRTWHFERKFVIKADQAKKINEKSVFKVFIPKWLRYSLLILLIITTIITIYLGFRKPKQLEEAQEQTTEEVETTSTDNK</sequence>
<comment type="caution">
    <text evidence="4">The sequence shown here is derived from an EMBL/GenBank/DDBJ whole genome shotgun (WGS) entry which is preliminary data.</text>
</comment>
<keyword evidence="1" id="KW-1133">Transmembrane helix</keyword>
<dbReference type="Pfam" id="PF11797">
    <property type="entry name" value="WxLIP_HBD"/>
    <property type="match status" value="1"/>
</dbReference>
<evidence type="ECO:0000259" key="3">
    <source>
        <dbReference type="Pfam" id="PF11797"/>
    </source>
</evidence>
<dbReference type="STRING" id="1234409.C683_0299"/>
<name>K8Z9V4_9ENTE</name>
<evidence type="ECO:0000313" key="4">
    <source>
        <dbReference type="EMBL" id="EKU27834.1"/>
    </source>
</evidence>
<dbReference type="InterPro" id="IPR010317">
    <property type="entry name" value="WxLIP_PGBD"/>
</dbReference>
<evidence type="ECO:0000256" key="1">
    <source>
        <dbReference type="SAM" id="Phobius"/>
    </source>
</evidence>
<protein>
    <submittedName>
        <fullName evidence="4">Cell surface protein</fullName>
    </submittedName>
</protein>
<dbReference type="Proteomes" id="UP000016057">
    <property type="component" value="Unassembled WGS sequence"/>
</dbReference>
<keyword evidence="1" id="KW-0472">Membrane</keyword>
<evidence type="ECO:0000313" key="5">
    <source>
        <dbReference type="Proteomes" id="UP000016057"/>
    </source>
</evidence>
<feature type="domain" description="WxL Interacting Protein peptidoglycan binding" evidence="2">
    <location>
        <begin position="20"/>
        <end position="139"/>
    </location>
</feature>
<organism evidence="4 5">
    <name type="scientific">Catellicoccus marimammalium M35/04/3</name>
    <dbReference type="NCBI Taxonomy" id="1234409"/>
    <lineage>
        <taxon>Bacteria</taxon>
        <taxon>Bacillati</taxon>
        <taxon>Bacillota</taxon>
        <taxon>Bacilli</taxon>
        <taxon>Lactobacillales</taxon>
        <taxon>Enterococcaceae</taxon>
        <taxon>Catellicoccus</taxon>
    </lineage>
</organism>
<dbReference type="AlphaFoldDB" id="K8Z9V4"/>
<feature type="domain" description="WxL Interacting Protein host binding" evidence="3">
    <location>
        <begin position="150"/>
        <end position="289"/>
    </location>
</feature>
<dbReference type="eggNOG" id="COG4072">
    <property type="taxonomic scope" value="Bacteria"/>
</dbReference>
<dbReference type="Pfam" id="PF06030">
    <property type="entry name" value="WxLIP_PGBD"/>
    <property type="match status" value="1"/>
</dbReference>
<proteinExistence type="predicted"/>
<accession>K8Z9V4</accession>
<dbReference type="EMBL" id="AMYT01000008">
    <property type="protein sequence ID" value="EKU27834.1"/>
    <property type="molecule type" value="Genomic_DNA"/>
</dbReference>
<keyword evidence="5" id="KW-1185">Reference proteome</keyword>
<keyword evidence="1" id="KW-0812">Transmembrane</keyword>